<dbReference type="EMBL" id="LR900384">
    <property type="protein sequence ID" value="CAD7245489.1"/>
    <property type="molecule type" value="Genomic_DNA"/>
</dbReference>
<dbReference type="InterPro" id="IPR006553">
    <property type="entry name" value="Leu-rich_rpt_Cys-con_subtyp"/>
</dbReference>
<dbReference type="PANTHER" id="PTHR13318">
    <property type="entry name" value="PARTNER OF PAIRED, ISOFORM B-RELATED"/>
    <property type="match status" value="1"/>
</dbReference>
<reference evidence="1" key="1">
    <citation type="submission" date="2020-11" db="EMBL/GenBank/DDBJ databases">
        <authorList>
            <person name="Tran Van P."/>
        </authorList>
    </citation>
    <scope>NUCLEOTIDE SEQUENCE</scope>
</reference>
<dbReference type="OrthoDB" id="423607at2759"/>
<organism evidence="1">
    <name type="scientific">Darwinula stevensoni</name>
    <dbReference type="NCBI Taxonomy" id="69355"/>
    <lineage>
        <taxon>Eukaryota</taxon>
        <taxon>Metazoa</taxon>
        <taxon>Ecdysozoa</taxon>
        <taxon>Arthropoda</taxon>
        <taxon>Crustacea</taxon>
        <taxon>Oligostraca</taxon>
        <taxon>Ostracoda</taxon>
        <taxon>Podocopa</taxon>
        <taxon>Podocopida</taxon>
        <taxon>Darwinulocopina</taxon>
        <taxon>Darwinuloidea</taxon>
        <taxon>Darwinulidae</taxon>
        <taxon>Darwinula</taxon>
    </lineage>
</organism>
<dbReference type="PANTHER" id="PTHR13318:SF190">
    <property type="entry name" value="PARTNER OF PAIRED, ISOFORM B"/>
    <property type="match status" value="1"/>
</dbReference>
<protein>
    <submittedName>
        <fullName evidence="1">Uncharacterized protein</fullName>
    </submittedName>
</protein>
<dbReference type="EMBL" id="CAJPEV010000867">
    <property type="protein sequence ID" value="CAG0889187.1"/>
    <property type="molecule type" value="Genomic_DNA"/>
</dbReference>
<accession>A0A7R8XCU9</accession>
<gene>
    <name evidence="1" type="ORF">DSTB1V02_LOCUS5362</name>
</gene>
<dbReference type="InterPro" id="IPR032675">
    <property type="entry name" value="LRR_dom_sf"/>
</dbReference>
<dbReference type="Gene3D" id="3.80.10.10">
    <property type="entry name" value="Ribonuclease Inhibitor"/>
    <property type="match status" value="2"/>
</dbReference>
<dbReference type="SUPFAM" id="SSF52047">
    <property type="entry name" value="RNI-like"/>
    <property type="match status" value="1"/>
</dbReference>
<evidence type="ECO:0000313" key="2">
    <source>
        <dbReference type="Proteomes" id="UP000677054"/>
    </source>
</evidence>
<dbReference type="Proteomes" id="UP000677054">
    <property type="component" value="Unassembled WGS sequence"/>
</dbReference>
<dbReference type="SMART" id="SM00367">
    <property type="entry name" value="LRR_CC"/>
    <property type="match status" value="4"/>
</dbReference>
<proteinExistence type="predicted"/>
<name>A0A7R8XCU9_9CRUS</name>
<keyword evidence="2" id="KW-1185">Reference proteome</keyword>
<dbReference type="GO" id="GO:0031146">
    <property type="term" value="P:SCF-dependent proteasomal ubiquitin-dependent protein catabolic process"/>
    <property type="evidence" value="ECO:0007669"/>
    <property type="project" value="TreeGrafter"/>
</dbReference>
<dbReference type="GO" id="GO:0019005">
    <property type="term" value="C:SCF ubiquitin ligase complex"/>
    <property type="evidence" value="ECO:0007669"/>
    <property type="project" value="TreeGrafter"/>
</dbReference>
<sequence length="522" mass="59550">MPRLKQPKTLTKLALEGVGTFYEGVCHLALSTPREYVTEEGSEKESLKNRISALQELLFTCVPWFHHDELVNIIVDHSDVLIEKAKRRYQNAISATNFVFEVHIVLGHAMVILYPGLKHLIISRYPKLMRDAVIHRLNALQSLEVLDLGSGSGGWLTISLTTFVVNGLQHMPNLVSFTLNSDCSDDVLRSLGKHCPKLRHLDVYGSQHVTDQGLAWIIFCKELRSINLFRTSVEVPGLALLLKELKYLQTLYRCNELGQVLEYMTGKYCNLTPLNLREFRCRDASQVQMKLLAKLCPNVEYVSLFHDDRISDLGVLASLENLKVLHLLSADFYSDQVNLLLKRCGSRLSELHMEHVDEIDTFALMDIAQICPNLTSLKFFNCEFHNYGTFQFRTFEIAPFQNLQQLVCVCDCDVEQTVFLLQHCYDIEEIILGPHVGLNDECLSSTLQRNSMQKLTKFHMRHTNHLSLASVYALIDTCPNLQSLTQLEGWNKISNEELENLRAYIRSQNIDLDTNPGLHAIT</sequence>
<dbReference type="AlphaFoldDB" id="A0A7R8XCU9"/>
<evidence type="ECO:0000313" key="1">
    <source>
        <dbReference type="EMBL" id="CAD7245489.1"/>
    </source>
</evidence>